<feature type="transmembrane region" description="Helical" evidence="5">
    <location>
        <begin position="443"/>
        <end position="464"/>
    </location>
</feature>
<evidence type="ECO:0000313" key="8">
    <source>
        <dbReference type="Proteomes" id="UP001217089"/>
    </source>
</evidence>
<keyword evidence="4 5" id="KW-0472">Membrane</keyword>
<evidence type="ECO:0000256" key="1">
    <source>
        <dbReference type="ARBA" id="ARBA00004370"/>
    </source>
</evidence>
<dbReference type="PANTHER" id="PTHR46641:SF25">
    <property type="entry name" value="CNMAMIDE RECEPTOR-RELATED"/>
    <property type="match status" value="1"/>
</dbReference>
<reference evidence="7 8" key="1">
    <citation type="submission" date="2022-12" db="EMBL/GenBank/DDBJ databases">
        <title>Chromosome-level genome of Tegillarca granosa.</title>
        <authorList>
            <person name="Kim J."/>
        </authorList>
    </citation>
    <scope>NUCLEOTIDE SEQUENCE [LARGE SCALE GENOMIC DNA]</scope>
    <source>
        <strain evidence="7">Teg-2019</strain>
        <tissue evidence="7">Adductor muscle</tissue>
    </source>
</reference>
<feature type="transmembrane region" description="Helical" evidence="5">
    <location>
        <begin position="208"/>
        <end position="232"/>
    </location>
</feature>
<feature type="transmembrane region" description="Helical" evidence="5">
    <location>
        <begin position="59"/>
        <end position="76"/>
    </location>
</feature>
<keyword evidence="8" id="KW-1185">Reference proteome</keyword>
<dbReference type="InterPro" id="IPR052954">
    <property type="entry name" value="GPCR-Ligand_Int"/>
</dbReference>
<keyword evidence="3 5" id="KW-1133">Transmembrane helix</keyword>
<dbReference type="InterPro" id="IPR000276">
    <property type="entry name" value="GPCR_Rhodpsn"/>
</dbReference>
<feature type="transmembrane region" description="Helical" evidence="5">
    <location>
        <begin position="270"/>
        <end position="291"/>
    </location>
</feature>
<comment type="subcellular location">
    <subcellularLocation>
        <location evidence="1">Membrane</location>
    </subcellularLocation>
</comment>
<evidence type="ECO:0000259" key="6">
    <source>
        <dbReference type="PROSITE" id="PS50262"/>
    </source>
</evidence>
<accession>A0ABQ9EFW6</accession>
<evidence type="ECO:0000256" key="5">
    <source>
        <dbReference type="SAM" id="Phobius"/>
    </source>
</evidence>
<gene>
    <name evidence="7" type="ORF">KUTeg_017772</name>
</gene>
<dbReference type="EMBL" id="JARBDR010000903">
    <property type="protein sequence ID" value="KAJ8304189.1"/>
    <property type="molecule type" value="Genomic_DNA"/>
</dbReference>
<dbReference type="InterPro" id="IPR017452">
    <property type="entry name" value="GPCR_Rhodpsn_7TM"/>
</dbReference>
<proteinExistence type="predicted"/>
<feature type="domain" description="G-protein coupled receptors family 1 profile" evidence="6">
    <location>
        <begin position="68"/>
        <end position="342"/>
    </location>
</feature>
<feature type="transmembrane region" description="Helical" evidence="5">
    <location>
        <begin position="524"/>
        <end position="548"/>
    </location>
</feature>
<feature type="transmembrane region" description="Helical" evidence="5">
    <location>
        <begin position="33"/>
        <end position="53"/>
    </location>
</feature>
<feature type="transmembrane region" description="Helical" evidence="5">
    <location>
        <begin position="404"/>
        <end position="423"/>
    </location>
</feature>
<name>A0ABQ9EFW6_TEGGR</name>
<dbReference type="Proteomes" id="UP001217089">
    <property type="component" value="Unassembled WGS sequence"/>
</dbReference>
<feature type="transmembrane region" description="Helical" evidence="5">
    <location>
        <begin position="375"/>
        <end position="392"/>
    </location>
</feature>
<sequence length="703" mass="81746">MSGSIQQNTSGIILTSDDPCQPEGITSGENTSVYTYHWFICVVSINIPVAVYIDRIVTPIWYIIGLFGNIIIIKIWTSRRMRRNSTCALYLTVLAVTDLVMLCFNVFKELKFTWMVPSIDYPVWCSIFFVVFMFAQYMSPLLVFGFTVERFVSIIDPFRSERFAGKNRARMEIIALSIFALTISMVQIHGWGYMNGECAGTGSHFFSIWSWVTDMLMFGAVPITVLFLNMFVMRAANQSIKLRNDSKVNATETTSVRVSQRNSKLSPSTLTLLWVSFYRIFTTLPVSVLYATQSEFTEGPFDIPVPQMSADPTWSKYFTWYTVKVIIDEIGLSQYSCNIFIYLATAKRFRKQFYDLYRSVRRCKSRYLLTRFFTPFWYFIGFIGNVITIKVWNEKRMRKNSTSALYLIVLAISDLLLLFLHVFKELHFAWMISTLRVPIWCPVFFIFYMFTQYMSPLLVFGFTLERFISTIRPFKSERFSRHRRARKEICAIILFALMISAVQYEGWIYKNGECTGPRSAFFSVWSWTIGIVMFGVFPFTVFVLNLFVMRAANKSIALREHSSEFRKASLWKVGICDSNLSPSTLTLLVVSFYRIFTTLSATIVYTVQHEIPFGSFYTPVSQMPTDPTWKNYFTYFLIKQVVDEIGLSQYSCNIFIYLATVKRFRATIKDMFHSIHNFLFQKPWCHVKEYGRCMTSSQTNTAV</sequence>
<evidence type="ECO:0000256" key="4">
    <source>
        <dbReference type="ARBA" id="ARBA00023136"/>
    </source>
</evidence>
<protein>
    <recommendedName>
        <fullName evidence="6">G-protein coupled receptors family 1 profile domain-containing protein</fullName>
    </recommendedName>
</protein>
<comment type="caution">
    <text evidence="7">The sequence shown here is derived from an EMBL/GenBank/DDBJ whole genome shotgun (WGS) entry which is preliminary data.</text>
</comment>
<organism evidence="7 8">
    <name type="scientific">Tegillarca granosa</name>
    <name type="common">Malaysian cockle</name>
    <name type="synonym">Anadara granosa</name>
    <dbReference type="NCBI Taxonomy" id="220873"/>
    <lineage>
        <taxon>Eukaryota</taxon>
        <taxon>Metazoa</taxon>
        <taxon>Spiralia</taxon>
        <taxon>Lophotrochozoa</taxon>
        <taxon>Mollusca</taxon>
        <taxon>Bivalvia</taxon>
        <taxon>Autobranchia</taxon>
        <taxon>Pteriomorphia</taxon>
        <taxon>Arcoida</taxon>
        <taxon>Arcoidea</taxon>
        <taxon>Arcidae</taxon>
        <taxon>Tegillarca</taxon>
    </lineage>
</organism>
<dbReference type="Pfam" id="PF00001">
    <property type="entry name" value="7tm_1"/>
    <property type="match status" value="2"/>
</dbReference>
<dbReference type="SUPFAM" id="SSF81321">
    <property type="entry name" value="Family A G protein-coupled receptor-like"/>
    <property type="match status" value="2"/>
</dbReference>
<evidence type="ECO:0000256" key="2">
    <source>
        <dbReference type="ARBA" id="ARBA00022692"/>
    </source>
</evidence>
<dbReference type="PANTHER" id="PTHR46641">
    <property type="entry name" value="FMRFAMIDE RECEPTOR-RELATED"/>
    <property type="match status" value="1"/>
</dbReference>
<dbReference type="Gene3D" id="1.20.1070.10">
    <property type="entry name" value="Rhodopsin 7-helix transmembrane proteins"/>
    <property type="match status" value="2"/>
</dbReference>
<evidence type="ECO:0000256" key="3">
    <source>
        <dbReference type="ARBA" id="ARBA00022989"/>
    </source>
</evidence>
<feature type="transmembrane region" description="Helical" evidence="5">
    <location>
        <begin position="169"/>
        <end position="188"/>
    </location>
</feature>
<keyword evidence="2 5" id="KW-0812">Transmembrane</keyword>
<evidence type="ECO:0000313" key="7">
    <source>
        <dbReference type="EMBL" id="KAJ8304189.1"/>
    </source>
</evidence>
<feature type="domain" description="G-protein coupled receptors family 1 profile" evidence="6">
    <location>
        <begin position="384"/>
        <end position="657"/>
    </location>
</feature>
<feature type="transmembrane region" description="Helical" evidence="5">
    <location>
        <begin position="88"/>
        <end position="107"/>
    </location>
</feature>
<feature type="transmembrane region" description="Helical" evidence="5">
    <location>
        <begin position="127"/>
        <end position="148"/>
    </location>
</feature>
<dbReference type="PROSITE" id="PS50262">
    <property type="entry name" value="G_PROTEIN_RECEP_F1_2"/>
    <property type="match status" value="2"/>
</dbReference>
<feature type="transmembrane region" description="Helical" evidence="5">
    <location>
        <begin position="485"/>
        <end position="504"/>
    </location>
</feature>